<feature type="coiled-coil region" evidence="1">
    <location>
        <begin position="77"/>
        <end position="189"/>
    </location>
</feature>
<keyword evidence="4" id="KW-1185">Reference proteome</keyword>
<reference evidence="3 4" key="1">
    <citation type="journal article" date="2009" name="Nature">
        <title>Evolution of pathogenicity and sexual reproduction in eight Candida genomes.</title>
        <authorList>
            <person name="Butler G."/>
            <person name="Rasmussen M.D."/>
            <person name="Lin M.F."/>
            <person name="Santos M.A."/>
            <person name="Sakthikumar S."/>
            <person name="Munro C.A."/>
            <person name="Rheinbay E."/>
            <person name="Grabherr M."/>
            <person name="Forche A."/>
            <person name="Reedy J.L."/>
            <person name="Agrafioti I."/>
            <person name="Arnaud M.B."/>
            <person name="Bates S."/>
            <person name="Brown A.J."/>
            <person name="Brunke S."/>
            <person name="Costanzo M.C."/>
            <person name="Fitzpatrick D.A."/>
            <person name="de Groot P.W."/>
            <person name="Harris D."/>
            <person name="Hoyer L.L."/>
            <person name="Hube B."/>
            <person name="Klis F.M."/>
            <person name="Kodira C."/>
            <person name="Lennard N."/>
            <person name="Logue M.E."/>
            <person name="Martin R."/>
            <person name="Neiman A.M."/>
            <person name="Nikolaou E."/>
            <person name="Quail M.A."/>
            <person name="Quinn J."/>
            <person name="Santos M.C."/>
            <person name="Schmitzberger F.F."/>
            <person name="Sherlock G."/>
            <person name="Shah P."/>
            <person name="Silverstein K.A."/>
            <person name="Skrzypek M.S."/>
            <person name="Soll D."/>
            <person name="Staggs R."/>
            <person name="Stansfield I."/>
            <person name="Stumpf M.P."/>
            <person name="Sudbery P.E."/>
            <person name="Srikantha T."/>
            <person name="Zeng Q."/>
            <person name="Berman J."/>
            <person name="Berriman M."/>
            <person name="Heitman J."/>
            <person name="Gow N.A."/>
            <person name="Lorenz M.C."/>
            <person name="Birren B.W."/>
            <person name="Kellis M."/>
            <person name="Cuomo C.A."/>
        </authorList>
    </citation>
    <scope>NUCLEOTIDE SEQUENCE [LARGE SCALE GENOMIC DNA]</scope>
    <source>
        <strain evidence="4">ATCC 6260 / CBS 566 / DSM 6381 / JCM 1539 / NBRC 10279 / NRRL Y-324</strain>
    </source>
</reference>
<keyword evidence="1" id="KW-0175">Coiled coil</keyword>
<dbReference type="EMBL" id="CH408159">
    <property type="protein sequence ID" value="EDK40432.2"/>
    <property type="molecule type" value="Genomic_DNA"/>
</dbReference>
<dbReference type="Proteomes" id="UP000001997">
    <property type="component" value="Unassembled WGS sequence"/>
</dbReference>
<dbReference type="InParanoid" id="A5DMM9"/>
<dbReference type="RefSeq" id="XP_001483801.2">
    <property type="nucleotide sequence ID" value="XM_001483751.1"/>
</dbReference>
<dbReference type="GeneID" id="5125750"/>
<dbReference type="OrthoDB" id="5553716at2759"/>
<protein>
    <submittedName>
        <fullName evidence="3">Uncharacterized protein</fullName>
    </submittedName>
</protein>
<dbReference type="KEGG" id="pgu:PGUG_04530"/>
<dbReference type="HOGENOM" id="CLU_1005130_0_0_1"/>
<feature type="compositionally biased region" description="Basic and acidic residues" evidence="2">
    <location>
        <begin position="235"/>
        <end position="244"/>
    </location>
</feature>
<name>A5DMM9_PICGU</name>
<accession>A5DMM9</accession>
<dbReference type="VEuPathDB" id="FungiDB:PGUG_04530"/>
<evidence type="ECO:0000256" key="2">
    <source>
        <dbReference type="SAM" id="MobiDB-lite"/>
    </source>
</evidence>
<feature type="region of interest" description="Disordered" evidence="2">
    <location>
        <begin position="224"/>
        <end position="277"/>
    </location>
</feature>
<gene>
    <name evidence="3" type="ORF">PGUG_04530</name>
</gene>
<evidence type="ECO:0000256" key="1">
    <source>
        <dbReference type="SAM" id="Coils"/>
    </source>
</evidence>
<evidence type="ECO:0000313" key="4">
    <source>
        <dbReference type="Proteomes" id="UP000001997"/>
    </source>
</evidence>
<organism evidence="3 4">
    <name type="scientific">Meyerozyma guilliermondii (strain ATCC 6260 / CBS 566 / DSM 6381 / JCM 1539 / NBRC 10279 / NRRL Y-324)</name>
    <name type="common">Yeast</name>
    <name type="synonym">Candida guilliermondii</name>
    <dbReference type="NCBI Taxonomy" id="294746"/>
    <lineage>
        <taxon>Eukaryota</taxon>
        <taxon>Fungi</taxon>
        <taxon>Dikarya</taxon>
        <taxon>Ascomycota</taxon>
        <taxon>Saccharomycotina</taxon>
        <taxon>Pichiomycetes</taxon>
        <taxon>Debaryomycetaceae</taxon>
        <taxon>Meyerozyma</taxon>
    </lineage>
</organism>
<feature type="region of interest" description="Disordered" evidence="2">
    <location>
        <begin position="21"/>
        <end position="55"/>
    </location>
</feature>
<dbReference type="AlphaFoldDB" id="A5DMM9"/>
<evidence type="ECO:0000313" key="3">
    <source>
        <dbReference type="EMBL" id="EDK40432.2"/>
    </source>
</evidence>
<feature type="compositionally biased region" description="Basic and acidic residues" evidence="2">
    <location>
        <begin position="29"/>
        <end position="44"/>
    </location>
</feature>
<sequence>MIKDPPHSRLYYAVRESLDQIRSQNSSIPKDEKRNKIADIDKQPESQSTNEYSPEQLRLYHVKNEPDYTESPLFARLQKQDETIERLNRQVRQLRTENRVLLDRNEEYIAEMHKKNVLNDQKLEEIEQVYSKRLENVQNNYEEECQQTERYRRTTEQQERELRELQFHVNDLQRELAQAKAMIATLQSVSEPALQPGPAREAVREHAQRSHGDRVFAYADESGHKVMDADSESDTDAKVEPRIEQEDDTMALLRGIEPEANNDDEISSTTEALLRAS</sequence>
<proteinExistence type="predicted"/>